<reference evidence="2 3" key="1">
    <citation type="submission" date="2015-05" db="EMBL/GenBank/DDBJ databases">
        <authorList>
            <person name="Wang D.B."/>
            <person name="Wang M."/>
        </authorList>
    </citation>
    <scope>NUCLEOTIDE SEQUENCE [LARGE SCALE GENOMIC DNA]</scope>
    <source>
        <strain evidence="2">VL1</strain>
    </source>
</reference>
<name>A0A0G4M101_VERLO</name>
<protein>
    <submittedName>
        <fullName evidence="2">Uncharacterized protein</fullName>
    </submittedName>
</protein>
<keyword evidence="1" id="KW-1133">Transmembrane helix</keyword>
<accession>A0A0G4M101</accession>
<dbReference type="AlphaFoldDB" id="A0A0G4M101"/>
<feature type="transmembrane region" description="Helical" evidence="1">
    <location>
        <begin position="182"/>
        <end position="201"/>
    </location>
</feature>
<dbReference type="EMBL" id="CVQH01020563">
    <property type="protein sequence ID" value="CRK27948.1"/>
    <property type="molecule type" value="Genomic_DNA"/>
</dbReference>
<dbReference type="PANTHER" id="PTHR28038">
    <property type="entry name" value="ADL329WP"/>
    <property type="match status" value="1"/>
</dbReference>
<dbReference type="Proteomes" id="UP000044602">
    <property type="component" value="Unassembled WGS sequence"/>
</dbReference>
<evidence type="ECO:0000313" key="3">
    <source>
        <dbReference type="Proteomes" id="UP000044602"/>
    </source>
</evidence>
<evidence type="ECO:0000313" key="2">
    <source>
        <dbReference type="EMBL" id="CRK27948.1"/>
    </source>
</evidence>
<keyword evidence="3" id="KW-1185">Reference proteome</keyword>
<evidence type="ECO:0000256" key="1">
    <source>
        <dbReference type="SAM" id="Phobius"/>
    </source>
</evidence>
<dbReference type="PANTHER" id="PTHR28038:SF1">
    <property type="entry name" value="ADL329WP"/>
    <property type="match status" value="1"/>
</dbReference>
<keyword evidence="1" id="KW-0472">Membrane</keyword>
<organism evidence="2 3">
    <name type="scientific">Verticillium longisporum</name>
    <name type="common">Verticillium dahliae var. longisporum</name>
    <dbReference type="NCBI Taxonomy" id="100787"/>
    <lineage>
        <taxon>Eukaryota</taxon>
        <taxon>Fungi</taxon>
        <taxon>Dikarya</taxon>
        <taxon>Ascomycota</taxon>
        <taxon>Pezizomycotina</taxon>
        <taxon>Sordariomycetes</taxon>
        <taxon>Hypocreomycetidae</taxon>
        <taxon>Glomerellales</taxon>
        <taxon>Plectosphaerellaceae</taxon>
        <taxon>Verticillium</taxon>
    </lineage>
</organism>
<gene>
    <name evidence="2" type="ORF">BN1708_015024</name>
</gene>
<sequence length="221" mass="24109">MASKKDMRRADLVIPYQAPKPKETQELSSTLSSTLPMAVMLTRNRFIGWAAVIYSVQNWLGESEDQKKTATTPGYFNVTMSPTTDSAIEAIVSLVSAGTSTINNPFEMASKKDMRRADLVIPYQAPKPKETQELSSTLSSTLPMAVMLTRNRFIGWAAVIYSVQNWLGESEDQKKTATTPGYFNVTMSLVSLLVAYLPLFLPPKLAAAATGTAPAAPLPLQ</sequence>
<keyword evidence="1" id="KW-0812">Transmembrane</keyword>
<dbReference type="STRING" id="100787.A0A0G4M101"/>
<proteinExistence type="predicted"/>